<proteinExistence type="predicted"/>
<name>A0A419DEY2_9BACT</name>
<protein>
    <recommendedName>
        <fullName evidence="3">Rha family transcriptional regulator</fullName>
    </recommendedName>
</protein>
<dbReference type="AlphaFoldDB" id="A0A419DEY2"/>
<sequence>MLSVIRIEVPWKLIRIDTNEDNVPVTTSLNVAEVFGKEHKNVLRDIQQLECSQEFAKLNFELCYRFVNNRSQPYYQMTRDGFTFLAMGFTGKKAAEFKEAYIHEFNRMEEHFFMPIV</sequence>
<evidence type="ECO:0008006" key="3">
    <source>
        <dbReference type="Google" id="ProtNLM"/>
    </source>
</evidence>
<dbReference type="EMBL" id="QZJW01000013">
    <property type="protein sequence ID" value="RJO61706.1"/>
    <property type="molecule type" value="Genomic_DNA"/>
</dbReference>
<evidence type="ECO:0000313" key="1">
    <source>
        <dbReference type="EMBL" id="RJO61706.1"/>
    </source>
</evidence>
<evidence type="ECO:0000313" key="2">
    <source>
        <dbReference type="Proteomes" id="UP000285655"/>
    </source>
</evidence>
<dbReference type="InterPro" id="IPR014054">
    <property type="entry name" value="Phage_regulatory_Rha"/>
</dbReference>
<comment type="caution">
    <text evidence="1">The sequence shown here is derived from an EMBL/GenBank/DDBJ whole genome shotgun (WGS) entry which is preliminary data.</text>
</comment>
<gene>
    <name evidence="1" type="ORF">C4544_02025</name>
</gene>
<dbReference type="NCBIfam" id="TIGR02681">
    <property type="entry name" value="phage_pRha"/>
    <property type="match status" value="1"/>
</dbReference>
<dbReference type="Pfam" id="PF09669">
    <property type="entry name" value="Phage_pRha"/>
    <property type="match status" value="1"/>
</dbReference>
<organism evidence="1 2">
    <name type="scientific">candidate division WS5 bacterium</name>
    <dbReference type="NCBI Taxonomy" id="2093353"/>
    <lineage>
        <taxon>Bacteria</taxon>
        <taxon>candidate division WS5</taxon>
    </lineage>
</organism>
<dbReference type="Proteomes" id="UP000285655">
    <property type="component" value="Unassembled WGS sequence"/>
</dbReference>
<reference evidence="1 2" key="1">
    <citation type="journal article" date="2017" name="ISME J.">
        <title>Energy and carbon metabolisms in a deep terrestrial subsurface fluid microbial community.</title>
        <authorList>
            <person name="Momper L."/>
            <person name="Jungbluth S.P."/>
            <person name="Lee M.D."/>
            <person name="Amend J.P."/>
        </authorList>
    </citation>
    <scope>NUCLEOTIDE SEQUENCE [LARGE SCALE GENOMIC DNA]</scope>
    <source>
        <strain evidence="1">SURF_29</strain>
    </source>
</reference>
<accession>A0A419DEY2</accession>